<keyword evidence="1" id="KW-1133">Transmembrane helix</keyword>
<organism evidence="2 3">
    <name type="scientific">Durusdinium trenchii</name>
    <dbReference type="NCBI Taxonomy" id="1381693"/>
    <lineage>
        <taxon>Eukaryota</taxon>
        <taxon>Sar</taxon>
        <taxon>Alveolata</taxon>
        <taxon>Dinophyceae</taxon>
        <taxon>Suessiales</taxon>
        <taxon>Symbiodiniaceae</taxon>
        <taxon>Durusdinium</taxon>
    </lineage>
</organism>
<proteinExistence type="predicted"/>
<comment type="caution">
    <text evidence="2">The sequence shown here is derived from an EMBL/GenBank/DDBJ whole genome shotgun (WGS) entry which is preliminary data.</text>
</comment>
<keyword evidence="1" id="KW-0472">Membrane</keyword>
<evidence type="ECO:0000256" key="1">
    <source>
        <dbReference type="SAM" id="Phobius"/>
    </source>
</evidence>
<sequence>MDVLEALEALDRDAVFRVGAITIEALLSAKSGGLGGERPCPKASVLYTYGYLAIGLLRIIAAQVRGLQGLPRVMPEYDLAIFYMALVGLLVNSKPGLVTPKSLDAWYVGTCLLWYVALIPARYANVMVVMAFSFAGRFLFGALVKRVWCFLLCTFIGLVQLLWMARLQRQHPTDEAGPIVNVNIVLLITYLMMLAGVSAFRWLLLENAKLKHDLQGRTVELGAISSLLAVCYDAVVEVGPASSSMLAQKEKLSFVVRLHNQCLLKD</sequence>
<feature type="transmembrane region" description="Helical" evidence="1">
    <location>
        <begin position="184"/>
        <end position="204"/>
    </location>
</feature>
<keyword evidence="1" id="KW-0812">Transmembrane</keyword>
<gene>
    <name evidence="2" type="ORF">SCF082_LOCUS33580</name>
</gene>
<evidence type="ECO:0000313" key="3">
    <source>
        <dbReference type="Proteomes" id="UP001642464"/>
    </source>
</evidence>
<accession>A0ABP0NPM4</accession>
<feature type="transmembrane region" description="Helical" evidence="1">
    <location>
        <begin position="44"/>
        <end position="61"/>
    </location>
</feature>
<reference evidence="2 3" key="1">
    <citation type="submission" date="2024-02" db="EMBL/GenBank/DDBJ databases">
        <authorList>
            <person name="Chen Y."/>
            <person name="Shah S."/>
            <person name="Dougan E. K."/>
            <person name="Thang M."/>
            <person name="Chan C."/>
        </authorList>
    </citation>
    <scope>NUCLEOTIDE SEQUENCE [LARGE SCALE GENOMIC DNA]</scope>
</reference>
<feature type="transmembrane region" description="Helical" evidence="1">
    <location>
        <begin position="73"/>
        <end position="92"/>
    </location>
</feature>
<evidence type="ECO:0000313" key="2">
    <source>
        <dbReference type="EMBL" id="CAK9065740.1"/>
    </source>
</evidence>
<feature type="transmembrane region" description="Helical" evidence="1">
    <location>
        <begin position="112"/>
        <end position="135"/>
    </location>
</feature>
<keyword evidence="3" id="KW-1185">Reference proteome</keyword>
<protein>
    <submittedName>
        <fullName evidence="2">RNase H domain-containing protein</fullName>
    </submittedName>
</protein>
<name>A0ABP0NPM4_9DINO</name>
<feature type="transmembrane region" description="Helical" evidence="1">
    <location>
        <begin position="147"/>
        <end position="164"/>
    </location>
</feature>
<dbReference type="EMBL" id="CAXAMM010030001">
    <property type="protein sequence ID" value="CAK9065740.1"/>
    <property type="molecule type" value="Genomic_DNA"/>
</dbReference>
<dbReference type="Proteomes" id="UP001642464">
    <property type="component" value="Unassembled WGS sequence"/>
</dbReference>